<dbReference type="GO" id="GO:0004519">
    <property type="term" value="F:endonuclease activity"/>
    <property type="evidence" value="ECO:0007669"/>
    <property type="project" value="InterPro"/>
</dbReference>
<dbReference type="Pfam" id="PF01844">
    <property type="entry name" value="HNH"/>
    <property type="match status" value="1"/>
</dbReference>
<dbReference type="GO" id="GO:0003676">
    <property type="term" value="F:nucleic acid binding"/>
    <property type="evidence" value="ECO:0007669"/>
    <property type="project" value="InterPro"/>
</dbReference>
<name>A0A0M4TI67_9NOSO</name>
<dbReference type="PANTHER" id="PTHR37827">
    <property type="entry name" value="TUDOR DOMAIN-CONTAINING PROTEIN"/>
    <property type="match status" value="1"/>
</dbReference>
<keyword evidence="3" id="KW-1185">Reference proteome</keyword>
<dbReference type="AlphaFoldDB" id="A0A0M4TI67"/>
<dbReference type="KEGG" id="npz:ACX27_03790"/>
<reference evidence="3" key="1">
    <citation type="submission" date="2015-07" db="EMBL/GenBank/DDBJ databases">
        <title>Genome Of Nitrogen-Fixing Cyanobacterium Nostoc piscinale CENA21 From Solimoes/Amazon River Floodplain Sediments And Comparative Genomics To Uncover Biosynthetic Natural Products Potential.</title>
        <authorList>
            <person name="Leao T.F."/>
            <person name="Leao P.N."/>
            <person name="Guimaraes P.I."/>
            <person name="de Melo A.G.C."/>
            <person name="Ramos R.T.J."/>
            <person name="Silva A."/>
            <person name="Fiore M.F."/>
            <person name="Schneider M.P.C."/>
        </authorList>
    </citation>
    <scope>NUCLEOTIDE SEQUENCE [LARGE SCALE GENOMIC DNA]</scope>
    <source>
        <strain evidence="3">CENA21</strain>
    </source>
</reference>
<dbReference type="RefSeq" id="WP_235526484.1">
    <property type="nucleotide sequence ID" value="NZ_CP012036.1"/>
</dbReference>
<protein>
    <recommendedName>
        <fullName evidence="1">HNH domain-containing protein</fullName>
    </recommendedName>
</protein>
<evidence type="ECO:0000313" key="2">
    <source>
        <dbReference type="EMBL" id="ALF52174.1"/>
    </source>
</evidence>
<dbReference type="Proteomes" id="UP000062645">
    <property type="component" value="Chromosome"/>
</dbReference>
<organism evidence="2 3">
    <name type="scientific">Nostoc piscinale CENA21</name>
    <dbReference type="NCBI Taxonomy" id="224013"/>
    <lineage>
        <taxon>Bacteria</taxon>
        <taxon>Bacillati</taxon>
        <taxon>Cyanobacteriota</taxon>
        <taxon>Cyanophyceae</taxon>
        <taxon>Nostocales</taxon>
        <taxon>Nostocaceae</taxon>
        <taxon>Nostoc</taxon>
    </lineage>
</organism>
<dbReference type="PATRIC" id="fig|224013.5.peg.912"/>
<dbReference type="InterPro" id="IPR002711">
    <property type="entry name" value="HNH"/>
</dbReference>
<sequence>MSNNQPQQCELCQRQMEHLTVHHLVPRQNTKRKKQDPSPTVNICSACHRQIHALFDNKLLAKELNTLEKLSNEPQMQKFLAWVKKQDPGKRIAVHR</sequence>
<proteinExistence type="predicted"/>
<reference evidence="2 3" key="2">
    <citation type="journal article" date="2016" name="Genome Announc.">
        <title>Draft Genome Sequence of the N2-Fixing Cyanobacterium Nostoc piscinale CENA21, Isolated from the Brazilian Amazon Floodplain.</title>
        <authorList>
            <person name="Leao T."/>
            <person name="Guimaraes P.I."/>
            <person name="de Melo A.G."/>
            <person name="Ramos R.T."/>
            <person name="Leao P.N."/>
            <person name="Silva A."/>
            <person name="Fiore M.F."/>
            <person name="Schneider M.P."/>
        </authorList>
    </citation>
    <scope>NUCLEOTIDE SEQUENCE [LARGE SCALE GENOMIC DNA]</scope>
    <source>
        <strain evidence="2 3">CENA21</strain>
    </source>
</reference>
<gene>
    <name evidence="2" type="ORF">ACX27_03790</name>
</gene>
<accession>A0A0M4TI67</accession>
<dbReference type="PANTHER" id="PTHR37827:SF1">
    <property type="entry name" value="HNH DOMAIN-CONTAINING PROTEIN"/>
    <property type="match status" value="1"/>
</dbReference>
<evidence type="ECO:0000313" key="3">
    <source>
        <dbReference type="Proteomes" id="UP000062645"/>
    </source>
</evidence>
<feature type="domain" description="HNH" evidence="1">
    <location>
        <begin position="9"/>
        <end position="53"/>
    </location>
</feature>
<evidence type="ECO:0000259" key="1">
    <source>
        <dbReference type="Pfam" id="PF01844"/>
    </source>
</evidence>
<dbReference type="GO" id="GO:0008270">
    <property type="term" value="F:zinc ion binding"/>
    <property type="evidence" value="ECO:0007669"/>
    <property type="project" value="InterPro"/>
</dbReference>
<dbReference type="Gene3D" id="1.10.30.50">
    <property type="match status" value="1"/>
</dbReference>
<dbReference type="EMBL" id="CP012036">
    <property type="protein sequence ID" value="ALF52174.1"/>
    <property type="molecule type" value="Genomic_DNA"/>
</dbReference>
<dbReference type="STRING" id="224013.ACX27_03790"/>